<keyword evidence="2" id="KW-1185">Reference proteome</keyword>
<dbReference type="EMBL" id="BGPR01033060">
    <property type="protein sequence ID" value="GBO06852.1"/>
    <property type="molecule type" value="Genomic_DNA"/>
</dbReference>
<organism evidence="1 2">
    <name type="scientific">Araneus ventricosus</name>
    <name type="common">Orbweaver spider</name>
    <name type="synonym">Epeira ventricosa</name>
    <dbReference type="NCBI Taxonomy" id="182803"/>
    <lineage>
        <taxon>Eukaryota</taxon>
        <taxon>Metazoa</taxon>
        <taxon>Ecdysozoa</taxon>
        <taxon>Arthropoda</taxon>
        <taxon>Chelicerata</taxon>
        <taxon>Arachnida</taxon>
        <taxon>Araneae</taxon>
        <taxon>Araneomorphae</taxon>
        <taxon>Entelegynae</taxon>
        <taxon>Araneoidea</taxon>
        <taxon>Araneidae</taxon>
        <taxon>Araneus</taxon>
    </lineage>
</organism>
<dbReference type="AlphaFoldDB" id="A0A4Y2U2M5"/>
<reference evidence="1 2" key="1">
    <citation type="journal article" date="2019" name="Sci. Rep.">
        <title>Orb-weaving spider Araneus ventricosus genome elucidates the spidroin gene catalogue.</title>
        <authorList>
            <person name="Kono N."/>
            <person name="Nakamura H."/>
            <person name="Ohtoshi R."/>
            <person name="Moran D.A.P."/>
            <person name="Shinohara A."/>
            <person name="Yoshida Y."/>
            <person name="Fujiwara M."/>
            <person name="Mori M."/>
            <person name="Tomita M."/>
            <person name="Arakawa K."/>
        </authorList>
    </citation>
    <scope>NUCLEOTIDE SEQUENCE [LARGE SCALE GENOMIC DNA]</scope>
</reference>
<accession>A0A4Y2U2M5</accession>
<evidence type="ECO:0000313" key="2">
    <source>
        <dbReference type="Proteomes" id="UP000499080"/>
    </source>
</evidence>
<sequence>MFFTIAFPPAKHFEFNPFNSPRKLIQMQHNIRQVSKDVAYKGVQEKKALSVLGFSALLVRIIDLIQKRLSLQIAIGQLPRKIVSRELITGWLG</sequence>
<protein>
    <submittedName>
        <fullName evidence="1">Uncharacterized protein</fullName>
    </submittedName>
</protein>
<evidence type="ECO:0000313" key="1">
    <source>
        <dbReference type="EMBL" id="GBO06852.1"/>
    </source>
</evidence>
<name>A0A4Y2U2M5_ARAVE</name>
<comment type="caution">
    <text evidence="1">The sequence shown here is derived from an EMBL/GenBank/DDBJ whole genome shotgun (WGS) entry which is preliminary data.</text>
</comment>
<dbReference type="Proteomes" id="UP000499080">
    <property type="component" value="Unassembled WGS sequence"/>
</dbReference>
<proteinExistence type="predicted"/>
<gene>
    <name evidence="1" type="ORF">AVEN_141568_1</name>
</gene>